<accession>A0A8H5QLE2</accession>
<dbReference type="GeneID" id="59297686"/>
<evidence type="ECO:0000313" key="4">
    <source>
        <dbReference type="EMBL" id="KAF5618071.1"/>
    </source>
</evidence>
<keyword evidence="5" id="KW-1185">Reference proteome</keyword>
<dbReference type="InterPro" id="IPR046797">
    <property type="entry name" value="PDDEXK_12"/>
</dbReference>
<keyword evidence="2" id="KW-0812">Transmembrane</keyword>
<evidence type="ECO:0000259" key="3">
    <source>
        <dbReference type="Pfam" id="PF20516"/>
    </source>
</evidence>
<keyword evidence="2" id="KW-0472">Membrane</keyword>
<evidence type="ECO:0000313" key="5">
    <source>
        <dbReference type="Proteomes" id="UP000530670"/>
    </source>
</evidence>
<feature type="region of interest" description="Disordered" evidence="1">
    <location>
        <begin position="1"/>
        <end position="69"/>
    </location>
</feature>
<feature type="compositionally biased region" description="Basic and acidic residues" evidence="1">
    <location>
        <begin position="33"/>
        <end position="47"/>
    </location>
</feature>
<protein>
    <recommendedName>
        <fullName evidence="3">PD-(D/E)XK nuclease-like domain-containing protein</fullName>
    </recommendedName>
</protein>
<reference evidence="4 5" key="1">
    <citation type="submission" date="2020-05" db="EMBL/GenBank/DDBJ databases">
        <title>Identification and distribution of gene clusters putatively required for synthesis of sphingolipid metabolism inhibitors in phylogenetically diverse species of the filamentous fungus Fusarium.</title>
        <authorList>
            <person name="Kim H.-S."/>
            <person name="Busman M."/>
            <person name="Brown D.W."/>
            <person name="Divon H."/>
            <person name="Uhlig S."/>
            <person name="Proctor R.H."/>
        </authorList>
    </citation>
    <scope>NUCLEOTIDE SEQUENCE [LARGE SCALE GENOMIC DNA]</scope>
    <source>
        <strain evidence="4 5">NRRL 66243</strain>
    </source>
</reference>
<dbReference type="Pfam" id="PF20516">
    <property type="entry name" value="PDDEXK_12"/>
    <property type="match status" value="1"/>
</dbReference>
<dbReference type="EMBL" id="JAAQRI010000333">
    <property type="protein sequence ID" value="KAF5618071.1"/>
    <property type="molecule type" value="Genomic_DNA"/>
</dbReference>
<dbReference type="AlphaFoldDB" id="A0A8H5QLE2"/>
<gene>
    <name evidence="4" type="ORF">FTJAE_12377</name>
</gene>
<comment type="caution">
    <text evidence="4">The sequence shown here is derived from an EMBL/GenBank/DDBJ whole genome shotgun (WGS) entry which is preliminary data.</text>
</comment>
<proteinExistence type="predicted"/>
<feature type="compositionally biased region" description="Basic and acidic residues" evidence="1">
    <location>
        <begin position="1"/>
        <end position="10"/>
    </location>
</feature>
<evidence type="ECO:0000256" key="2">
    <source>
        <dbReference type="SAM" id="Phobius"/>
    </source>
</evidence>
<feature type="domain" description="PD-(D/E)XK nuclease-like" evidence="3">
    <location>
        <begin position="164"/>
        <end position="387"/>
    </location>
</feature>
<dbReference type="OrthoDB" id="4161186at2759"/>
<name>A0A8H5QLE2_9HYPO</name>
<dbReference type="Proteomes" id="UP000530670">
    <property type="component" value="Unassembled WGS sequence"/>
</dbReference>
<keyword evidence="2" id="KW-1133">Transmembrane helix</keyword>
<organism evidence="4 5">
    <name type="scientific">Fusarium tjaetaba</name>
    <dbReference type="NCBI Taxonomy" id="1567544"/>
    <lineage>
        <taxon>Eukaryota</taxon>
        <taxon>Fungi</taxon>
        <taxon>Dikarya</taxon>
        <taxon>Ascomycota</taxon>
        <taxon>Pezizomycotina</taxon>
        <taxon>Sordariomycetes</taxon>
        <taxon>Hypocreomycetidae</taxon>
        <taxon>Hypocreales</taxon>
        <taxon>Nectriaceae</taxon>
        <taxon>Fusarium</taxon>
        <taxon>Fusarium fujikuroi species complex</taxon>
    </lineage>
</organism>
<feature type="transmembrane region" description="Helical" evidence="2">
    <location>
        <begin position="358"/>
        <end position="382"/>
    </location>
</feature>
<dbReference type="RefSeq" id="XP_037200562.1">
    <property type="nucleotide sequence ID" value="XM_037345416.1"/>
</dbReference>
<evidence type="ECO:0000256" key="1">
    <source>
        <dbReference type="SAM" id="MobiDB-lite"/>
    </source>
</evidence>
<sequence length="400" mass="44938">MENSGEHIPDDSEMVEGWLKRTRKTESLPSNGDEDKPAKKLKFEPMHVSKHTAFPSPIEAPSPPTHGNQLLNEVDYDSEAPSSQADDYQYANHWLDFKTLNPNHDDMPATLKLFLVSLLALQKDKKIIPKTSKDEIEAYPGPDCTLAMLDDDSYYVPDESESACTKGLFDAAIKILEAAEKCHSHQCNENGWNNLVYTPLLTTAMESFKPEDHQLIDVAPCSTATIDPEWHRKSVPKGQVDYVLYVDPSREPIARDKCLARRDRVGSVNHTQFIPTAEFPIAASIKSKSRQGSSQDAEVQMAAWQAAQWHKMDIAVGNQTSELGFLPGIIIDGHEWRFHATTYVLLGNKTKTLWSSHILGSTTTIAGVFCILAGIRAINIWIRDTFWPWYKKYELSPKIA</sequence>